<dbReference type="Proteomes" id="UP000326354">
    <property type="component" value="Chromosome"/>
</dbReference>
<keyword evidence="1 5" id="KW-0853">WD repeat</keyword>
<dbReference type="SMART" id="SM00028">
    <property type="entry name" value="TPR"/>
    <property type="match status" value="2"/>
</dbReference>
<dbReference type="Pfam" id="PF00069">
    <property type="entry name" value="Pkinase"/>
    <property type="match status" value="1"/>
</dbReference>
<dbReference type="InterPro" id="IPR019775">
    <property type="entry name" value="WD40_repeat_CS"/>
</dbReference>
<dbReference type="Gene3D" id="3.30.200.20">
    <property type="entry name" value="Phosphorylase Kinase, domain 1"/>
    <property type="match status" value="1"/>
</dbReference>
<dbReference type="InterPro" id="IPR008271">
    <property type="entry name" value="Ser/Thr_kinase_AS"/>
</dbReference>
<dbReference type="InterPro" id="IPR011990">
    <property type="entry name" value="TPR-like_helical_dom_sf"/>
</dbReference>
<evidence type="ECO:0000256" key="7">
    <source>
        <dbReference type="SAM" id="MobiDB-lite"/>
    </source>
</evidence>
<proteinExistence type="predicted"/>
<feature type="repeat" description="WD" evidence="5">
    <location>
        <begin position="554"/>
        <end position="595"/>
    </location>
</feature>
<dbReference type="GO" id="GO:0004672">
    <property type="term" value="F:protein kinase activity"/>
    <property type="evidence" value="ECO:0007669"/>
    <property type="project" value="InterPro"/>
</dbReference>
<dbReference type="SUPFAM" id="SSF82171">
    <property type="entry name" value="DPP6 N-terminal domain-like"/>
    <property type="match status" value="1"/>
</dbReference>
<feature type="compositionally biased region" description="Low complexity" evidence="7">
    <location>
        <begin position="92"/>
        <end position="107"/>
    </location>
</feature>
<dbReference type="PANTHER" id="PTHR19848:SF8">
    <property type="entry name" value="F-BOX AND WD REPEAT DOMAIN CONTAINING 7"/>
    <property type="match status" value="1"/>
</dbReference>
<feature type="repeat" description="WD" evidence="5">
    <location>
        <begin position="596"/>
        <end position="637"/>
    </location>
</feature>
<evidence type="ECO:0000256" key="3">
    <source>
        <dbReference type="ARBA" id="ARBA00022741"/>
    </source>
</evidence>
<dbReference type="InterPro" id="IPR036322">
    <property type="entry name" value="WD40_repeat_dom_sf"/>
</dbReference>
<name>A0A5S9F6H8_UABAM</name>
<evidence type="ECO:0000259" key="8">
    <source>
        <dbReference type="PROSITE" id="PS50011"/>
    </source>
</evidence>
<reference evidence="9 10" key="1">
    <citation type="submission" date="2019-08" db="EMBL/GenBank/DDBJ databases">
        <title>Complete genome sequence of Candidatus Uab amorphum.</title>
        <authorList>
            <person name="Shiratori T."/>
            <person name="Suzuki S."/>
            <person name="Kakizawa Y."/>
            <person name="Ishida K."/>
        </authorList>
    </citation>
    <scope>NUCLEOTIDE SEQUENCE [LARGE SCALE GENOMIC DNA]</scope>
    <source>
        <strain evidence="9 10">SRT547</strain>
    </source>
</reference>
<dbReference type="InterPro" id="IPR011009">
    <property type="entry name" value="Kinase-like_dom_sf"/>
</dbReference>
<evidence type="ECO:0000256" key="2">
    <source>
        <dbReference type="ARBA" id="ARBA00022737"/>
    </source>
</evidence>
<feature type="binding site" evidence="6">
    <location>
        <position position="151"/>
    </location>
    <ligand>
        <name>ATP</name>
        <dbReference type="ChEBI" id="CHEBI:30616"/>
    </ligand>
</feature>
<organism evidence="9 10">
    <name type="scientific">Uabimicrobium amorphum</name>
    <dbReference type="NCBI Taxonomy" id="2596890"/>
    <lineage>
        <taxon>Bacteria</taxon>
        <taxon>Pseudomonadati</taxon>
        <taxon>Planctomycetota</taxon>
        <taxon>Candidatus Uabimicrobiia</taxon>
        <taxon>Candidatus Uabimicrobiales</taxon>
        <taxon>Candidatus Uabimicrobiaceae</taxon>
        <taxon>Candidatus Uabimicrobium</taxon>
    </lineage>
</organism>
<dbReference type="InterPro" id="IPR019734">
    <property type="entry name" value="TPR_rpt"/>
</dbReference>
<dbReference type="InterPro" id="IPR020472">
    <property type="entry name" value="WD40_PAC1"/>
</dbReference>
<dbReference type="PROSITE" id="PS00107">
    <property type="entry name" value="PROTEIN_KINASE_ATP"/>
    <property type="match status" value="1"/>
</dbReference>
<dbReference type="CDD" id="cd14014">
    <property type="entry name" value="STKc_PknB_like"/>
    <property type="match status" value="1"/>
</dbReference>
<dbReference type="Gene3D" id="1.25.40.10">
    <property type="entry name" value="Tetratricopeptide repeat domain"/>
    <property type="match status" value="1"/>
</dbReference>
<evidence type="ECO:0000256" key="4">
    <source>
        <dbReference type="ARBA" id="ARBA00022840"/>
    </source>
</evidence>
<dbReference type="Pfam" id="PF00400">
    <property type="entry name" value="WD40"/>
    <property type="match status" value="8"/>
</dbReference>
<dbReference type="PROSITE" id="PS50082">
    <property type="entry name" value="WD_REPEATS_2"/>
    <property type="match status" value="8"/>
</dbReference>
<feature type="region of interest" description="Disordered" evidence="7">
    <location>
        <begin position="88"/>
        <end position="107"/>
    </location>
</feature>
<dbReference type="PANTHER" id="PTHR19848">
    <property type="entry name" value="WD40 REPEAT PROTEIN"/>
    <property type="match status" value="1"/>
</dbReference>
<dbReference type="EMBL" id="AP019860">
    <property type="protein sequence ID" value="BBM86614.1"/>
    <property type="molecule type" value="Genomic_DNA"/>
</dbReference>
<evidence type="ECO:0000313" key="9">
    <source>
        <dbReference type="EMBL" id="BBM86614.1"/>
    </source>
</evidence>
<dbReference type="GO" id="GO:0005524">
    <property type="term" value="F:ATP binding"/>
    <property type="evidence" value="ECO:0007669"/>
    <property type="project" value="UniProtKB-UniRule"/>
</dbReference>
<dbReference type="PROSITE" id="PS50294">
    <property type="entry name" value="WD_REPEATS_REGION"/>
    <property type="match status" value="6"/>
</dbReference>
<dbReference type="SMART" id="SM00220">
    <property type="entry name" value="S_TKc"/>
    <property type="match status" value="1"/>
</dbReference>
<feature type="repeat" description="WD" evidence="5">
    <location>
        <begin position="1228"/>
        <end position="1269"/>
    </location>
</feature>
<evidence type="ECO:0000313" key="10">
    <source>
        <dbReference type="Proteomes" id="UP000326354"/>
    </source>
</evidence>
<keyword evidence="2" id="KW-0677">Repeat</keyword>
<gene>
    <name evidence="9" type="ORF">UABAM_05000</name>
</gene>
<sequence length="1370" mass="155433">MNGKVKLLREMKKAWQDQDWEKAENYSDQLIKMNPKSSRGYYNRALIQMKRNKWDGVQKDLERVLALDPDYTGAQKLLKEAKRYLRSKEKVTNTSTQTHSTNTSSSTDAIHWQPGQIIDDRYETIKVLGKGAMGEVYLVHDLFWDIKLAVKMPLPKILSSPKVTERFTREAQIWVDIDKHPNVVTAYYVRKLDGLLRIFTEYVDGCDLKTHMEKSAIGTFTEGLDIAIQIARGMAHTHESNLVHRDLKSANVMISQSGEVKVTDLGLAKATALAEISVDESEVETSTPLTIVGKAMGTIAYMPPEQWRGSEIDFHADIYAFGCILYEIFCHRLPFIKDNEDSRSDFVAYKHMHNFVKAPTPESIKDPKLSWQTIPNELAQLMMSCLEKEPANRPQSFREIEKILLQIYYQITAKAYPHKIVDKLKQHAADLNNKALSYFDLGREEEAMELLEDAVIANSLCVSAVLNYRCMQYRKEGFPSEGFTYTLEWARSFSPEHTGPDLLENLFFRKPLRSFSVEFGLRVITPDGRFFISTDEVHTLKVYDVKSGESLYSLCGHSAKITAINVAPSGRFAISSCENSTLQIWDLDSGKSRCTLSCNEDKITSVAITSDGRLAISVSKDSVFRIWNVNAGKLMYTHSGDDRRNGVCESIRFAPGERLATSCFLDDERTPQIKVWNIHNGQLVHELPRDIRIVTFASDGRFVIHPDKNHNVLVWDVKSKQLVHTLSGHTEPIRNIKTSLDGLFVISGSEDKTLKVWNMENGRCVYTLSGHESGITSIAIAPDGGLAISCSSMWIKDRLGLLDRYDGTLRVWDIKSGQLVHQLSGHTSGINSVAFTPDGSFVISGSDDKTLRIWDIESGQCMCTLCGHEGGAEEVVVACDLAISEGKPSRNWLVWNLEIEKTKIEKSLLYEQITSSVQTMELEQEFRNLKEQIQQEWQSKNYLAAWKNVLELKKTVGYEQDKEVLNATYALSEALQYQRSTLYRKWFHGFLAKNIHCETIAGHLVFGSSSDHDLLVWDIRSKQLIHTFSDHKEDITHIAATPDGRFAISASKDKMIHIWDVNKKQQVYTSSGTGPVAFVGRRFAIFCQNKNLQVWDIKSKQLLGKFSDHTGEITSLAIMPSKCLVLSASYSSDRNDNSLSIWDIKSGKSVTNLSIHKECIRIDSIVGNFVISKKDGRFQVWDIPSEQLVLTFYMDYLAITPGGRFAIGARDSTLFIWETKSRKLLHELSGHLAKITSIAITPDARFVISGSHDKTIQIWNIVSGKQLGKLYGDTKPITGIKITSDGRFAISKDGKAWQFDWHWEKDTVDINDYQIKEKLTSGISGEIYLAHDLNRNTYNYQEQKETSDEKNRYENRRKDNRFRESGQYSI</sequence>
<dbReference type="KEGG" id="uam:UABAM_05000"/>
<accession>A0A5S9F6H8</accession>
<dbReference type="PRINTS" id="PR00320">
    <property type="entry name" value="GPROTEINBRPT"/>
</dbReference>
<dbReference type="InterPro" id="IPR001680">
    <property type="entry name" value="WD40_rpt"/>
</dbReference>
<dbReference type="Gene3D" id="1.10.510.10">
    <property type="entry name" value="Transferase(Phosphotransferase) domain 1"/>
    <property type="match status" value="1"/>
</dbReference>
<dbReference type="PROSITE" id="PS00108">
    <property type="entry name" value="PROTEIN_KINASE_ST"/>
    <property type="match status" value="1"/>
</dbReference>
<feature type="domain" description="Protein kinase" evidence="8">
    <location>
        <begin position="122"/>
        <end position="409"/>
    </location>
</feature>
<keyword evidence="3 6" id="KW-0547">Nucleotide-binding</keyword>
<dbReference type="PROSITE" id="PS00678">
    <property type="entry name" value="WD_REPEATS_1"/>
    <property type="match status" value="5"/>
</dbReference>
<dbReference type="InterPro" id="IPR000719">
    <property type="entry name" value="Prot_kinase_dom"/>
</dbReference>
<feature type="repeat" description="WD" evidence="5">
    <location>
        <begin position="1028"/>
        <end position="1069"/>
    </location>
</feature>
<dbReference type="SMART" id="SM00320">
    <property type="entry name" value="WD40"/>
    <property type="match status" value="13"/>
</dbReference>
<feature type="repeat" description="WD" evidence="5">
    <location>
        <begin position="823"/>
        <end position="864"/>
    </location>
</feature>
<feature type="repeat" description="WD" evidence="5">
    <location>
        <begin position="726"/>
        <end position="767"/>
    </location>
</feature>
<feature type="repeat" description="WD" evidence="5">
    <location>
        <begin position="1106"/>
        <end position="1152"/>
    </location>
</feature>
<dbReference type="SUPFAM" id="SSF56112">
    <property type="entry name" value="Protein kinase-like (PK-like)"/>
    <property type="match status" value="1"/>
</dbReference>
<dbReference type="PROSITE" id="PS50011">
    <property type="entry name" value="PROTEIN_KINASE_DOM"/>
    <property type="match status" value="1"/>
</dbReference>
<protein>
    <recommendedName>
        <fullName evidence="8">Protein kinase domain-containing protein</fullName>
    </recommendedName>
</protein>
<feature type="region of interest" description="Disordered" evidence="7">
    <location>
        <begin position="1341"/>
        <end position="1370"/>
    </location>
</feature>
<dbReference type="CDD" id="cd00200">
    <property type="entry name" value="WD40"/>
    <property type="match status" value="3"/>
</dbReference>
<evidence type="ECO:0000256" key="1">
    <source>
        <dbReference type="ARBA" id="ARBA00022574"/>
    </source>
</evidence>
<feature type="repeat" description="WD" evidence="5">
    <location>
        <begin position="806"/>
        <end position="822"/>
    </location>
</feature>
<feature type="compositionally biased region" description="Basic and acidic residues" evidence="7">
    <location>
        <begin position="1342"/>
        <end position="1364"/>
    </location>
</feature>
<dbReference type="SUPFAM" id="SSF48452">
    <property type="entry name" value="TPR-like"/>
    <property type="match status" value="1"/>
</dbReference>
<evidence type="ECO:0000256" key="5">
    <source>
        <dbReference type="PROSITE-ProRule" id="PRU00221"/>
    </source>
</evidence>
<keyword evidence="10" id="KW-1185">Reference proteome</keyword>
<dbReference type="SUPFAM" id="SSF50978">
    <property type="entry name" value="WD40 repeat-like"/>
    <property type="match status" value="2"/>
</dbReference>
<evidence type="ECO:0000256" key="6">
    <source>
        <dbReference type="PROSITE-ProRule" id="PRU10141"/>
    </source>
</evidence>
<dbReference type="InterPro" id="IPR017441">
    <property type="entry name" value="Protein_kinase_ATP_BS"/>
</dbReference>
<dbReference type="Gene3D" id="2.130.10.10">
    <property type="entry name" value="YVTN repeat-like/Quinoprotein amine dehydrogenase"/>
    <property type="match status" value="5"/>
</dbReference>
<keyword evidence="4 6" id="KW-0067">ATP-binding</keyword>
<dbReference type="RefSeq" id="WP_173013558.1">
    <property type="nucleotide sequence ID" value="NZ_AP019860.1"/>
</dbReference>
<dbReference type="InterPro" id="IPR015943">
    <property type="entry name" value="WD40/YVTN_repeat-like_dom_sf"/>
</dbReference>